<keyword evidence="2 5" id="KW-0812">Transmembrane</keyword>
<sequence length="134" mass="14674">MSDSSGPSDPGPSVDYGAAAPSHQQMMHDMAHAEFMASDPSVKPWDGRRTVLIGYVLWLFLGWIGGHRLYVGRWKSALGMAAAGFVTWIMTGMLGPYLGIPMTIWWIVDAVLIPGWIRQANEANAMKPTIVETV</sequence>
<evidence type="ECO:0000313" key="7">
    <source>
        <dbReference type="EMBL" id="OYX55241.1"/>
    </source>
</evidence>
<comment type="caution">
    <text evidence="7">The sequence shown here is derived from an EMBL/GenBank/DDBJ whole genome shotgun (WGS) entry which is preliminary data.</text>
</comment>
<evidence type="ECO:0000259" key="6">
    <source>
        <dbReference type="Pfam" id="PF05154"/>
    </source>
</evidence>
<keyword evidence="4 5" id="KW-0472">Membrane</keyword>
<dbReference type="Proteomes" id="UP000216147">
    <property type="component" value="Unassembled WGS sequence"/>
</dbReference>
<dbReference type="AlphaFoldDB" id="A0A258HE20"/>
<feature type="transmembrane region" description="Helical" evidence="5">
    <location>
        <begin position="52"/>
        <end position="70"/>
    </location>
</feature>
<evidence type="ECO:0000256" key="3">
    <source>
        <dbReference type="ARBA" id="ARBA00022989"/>
    </source>
</evidence>
<accession>A0A258HE20</accession>
<protein>
    <recommendedName>
        <fullName evidence="6">TM2 domain-containing protein</fullName>
    </recommendedName>
</protein>
<dbReference type="Pfam" id="PF05154">
    <property type="entry name" value="TM2"/>
    <property type="match status" value="1"/>
</dbReference>
<reference evidence="7 8" key="1">
    <citation type="submission" date="2017-03" db="EMBL/GenBank/DDBJ databases">
        <title>Lifting the veil on microbial sulfur biogeochemistry in mining wastewaters.</title>
        <authorList>
            <person name="Kantor R.S."/>
            <person name="Colenbrander Nelson T."/>
            <person name="Marshall S."/>
            <person name="Bennett D."/>
            <person name="Apte S."/>
            <person name="Camacho D."/>
            <person name="Thomas B.C."/>
            <person name="Warren L.A."/>
            <person name="Banfield J.F."/>
        </authorList>
    </citation>
    <scope>NUCLEOTIDE SEQUENCE [LARGE SCALE GENOMIC DNA]</scope>
    <source>
        <strain evidence="7">32-68-21</strain>
    </source>
</reference>
<evidence type="ECO:0000256" key="2">
    <source>
        <dbReference type="ARBA" id="ARBA00022692"/>
    </source>
</evidence>
<keyword evidence="3 5" id="KW-1133">Transmembrane helix</keyword>
<dbReference type="GO" id="GO:0016020">
    <property type="term" value="C:membrane"/>
    <property type="evidence" value="ECO:0007669"/>
    <property type="project" value="UniProtKB-SubCell"/>
</dbReference>
<dbReference type="EMBL" id="NCEQ01000015">
    <property type="protein sequence ID" value="OYX55241.1"/>
    <property type="molecule type" value="Genomic_DNA"/>
</dbReference>
<feature type="domain" description="TM2" evidence="6">
    <location>
        <begin position="50"/>
        <end position="110"/>
    </location>
</feature>
<evidence type="ECO:0000256" key="1">
    <source>
        <dbReference type="ARBA" id="ARBA00004141"/>
    </source>
</evidence>
<gene>
    <name evidence="7" type="ORF">B7Y86_14245</name>
</gene>
<comment type="subcellular location">
    <subcellularLocation>
        <location evidence="1">Membrane</location>
        <topology evidence="1">Multi-pass membrane protein</topology>
    </subcellularLocation>
</comment>
<evidence type="ECO:0000313" key="8">
    <source>
        <dbReference type="Proteomes" id="UP000216147"/>
    </source>
</evidence>
<organism evidence="7 8">
    <name type="scientific">Brevundimonas subvibrioides</name>
    <dbReference type="NCBI Taxonomy" id="74313"/>
    <lineage>
        <taxon>Bacteria</taxon>
        <taxon>Pseudomonadati</taxon>
        <taxon>Pseudomonadota</taxon>
        <taxon>Alphaproteobacteria</taxon>
        <taxon>Caulobacterales</taxon>
        <taxon>Caulobacteraceae</taxon>
        <taxon>Brevundimonas</taxon>
    </lineage>
</organism>
<dbReference type="InterPro" id="IPR007829">
    <property type="entry name" value="TM2"/>
</dbReference>
<name>A0A258HE20_9CAUL</name>
<evidence type="ECO:0000256" key="4">
    <source>
        <dbReference type="ARBA" id="ARBA00023136"/>
    </source>
</evidence>
<proteinExistence type="predicted"/>
<evidence type="ECO:0000256" key="5">
    <source>
        <dbReference type="SAM" id="Phobius"/>
    </source>
</evidence>